<feature type="transmembrane region" description="Helical" evidence="1">
    <location>
        <begin position="39"/>
        <end position="59"/>
    </location>
</feature>
<sequence length="165" mass="17579">MSARKLTFSALFIAIGTLTSNMIFIPIGMSKITPIQHIINVLSAVVLGPGYAVVNAFMISLLRNLLGTGSLLAFPGSMIGACLAGVLYVITKRKIFAVFGEVLGTGIIGAIASFPIAKFLLGQNVAAFFFVVPFLMSTVCGSLIAWVVLTALEKNRSISKYFPMR</sequence>
<dbReference type="InterPro" id="IPR012652">
    <property type="entry name" value="ThiW"/>
</dbReference>
<feature type="transmembrane region" description="Helical" evidence="1">
    <location>
        <begin position="127"/>
        <end position="152"/>
    </location>
</feature>
<dbReference type="PIRSF" id="PIRSF024534">
    <property type="entry name" value="ThiW"/>
    <property type="match status" value="1"/>
</dbReference>
<gene>
    <name evidence="2" type="primary">thiW</name>
    <name evidence="2" type="ORF">ACFQRG_13090</name>
</gene>
<dbReference type="Pfam" id="PF09512">
    <property type="entry name" value="ThiW"/>
    <property type="match status" value="1"/>
</dbReference>
<keyword evidence="3" id="KW-1185">Reference proteome</keyword>
<proteinExistence type="predicted"/>
<protein>
    <submittedName>
        <fullName evidence="2">Energy coupling factor transporter S component ThiW</fullName>
    </submittedName>
</protein>
<keyword evidence="1" id="KW-0472">Membrane</keyword>
<dbReference type="RefSeq" id="WP_380966684.1">
    <property type="nucleotide sequence ID" value="NZ_JBHTCO010000017.1"/>
</dbReference>
<evidence type="ECO:0000313" key="2">
    <source>
        <dbReference type="EMBL" id="MFC7393890.1"/>
    </source>
</evidence>
<reference evidence="3" key="1">
    <citation type="journal article" date="2019" name="Int. J. Syst. Evol. Microbiol.">
        <title>The Global Catalogue of Microorganisms (GCM) 10K type strain sequencing project: providing services to taxonomists for standard genome sequencing and annotation.</title>
        <authorList>
            <consortium name="The Broad Institute Genomics Platform"/>
            <consortium name="The Broad Institute Genome Sequencing Center for Infectious Disease"/>
            <person name="Wu L."/>
            <person name="Ma J."/>
        </authorList>
    </citation>
    <scope>NUCLEOTIDE SEQUENCE [LARGE SCALE GENOMIC DNA]</scope>
    <source>
        <strain evidence="3">CGMCC 1.16305</strain>
    </source>
</reference>
<name>A0ABW2PZZ8_9BACL</name>
<comment type="caution">
    <text evidence="2">The sequence shown here is derived from an EMBL/GenBank/DDBJ whole genome shotgun (WGS) entry which is preliminary data.</text>
</comment>
<feature type="transmembrane region" description="Helical" evidence="1">
    <location>
        <begin position="6"/>
        <end position="27"/>
    </location>
</feature>
<accession>A0ABW2PZZ8</accession>
<dbReference type="NCBIfam" id="TIGR02359">
    <property type="entry name" value="thiW"/>
    <property type="match status" value="1"/>
</dbReference>
<dbReference type="Proteomes" id="UP001596505">
    <property type="component" value="Unassembled WGS sequence"/>
</dbReference>
<organism evidence="2 3">
    <name type="scientific">Scopulibacillus cellulosilyticus</name>
    <dbReference type="NCBI Taxonomy" id="2665665"/>
    <lineage>
        <taxon>Bacteria</taxon>
        <taxon>Bacillati</taxon>
        <taxon>Bacillota</taxon>
        <taxon>Bacilli</taxon>
        <taxon>Bacillales</taxon>
        <taxon>Sporolactobacillaceae</taxon>
        <taxon>Scopulibacillus</taxon>
    </lineage>
</organism>
<keyword evidence="1" id="KW-1133">Transmembrane helix</keyword>
<dbReference type="EMBL" id="JBHTCO010000017">
    <property type="protein sequence ID" value="MFC7393890.1"/>
    <property type="molecule type" value="Genomic_DNA"/>
</dbReference>
<dbReference type="Gene3D" id="1.10.1760.20">
    <property type="match status" value="1"/>
</dbReference>
<evidence type="ECO:0000313" key="3">
    <source>
        <dbReference type="Proteomes" id="UP001596505"/>
    </source>
</evidence>
<evidence type="ECO:0000256" key="1">
    <source>
        <dbReference type="SAM" id="Phobius"/>
    </source>
</evidence>
<feature type="transmembrane region" description="Helical" evidence="1">
    <location>
        <begin position="102"/>
        <end position="121"/>
    </location>
</feature>
<feature type="transmembrane region" description="Helical" evidence="1">
    <location>
        <begin position="71"/>
        <end position="90"/>
    </location>
</feature>
<keyword evidence="1" id="KW-0812">Transmembrane</keyword>